<dbReference type="Proteomes" id="UP000266841">
    <property type="component" value="Unassembled WGS sequence"/>
</dbReference>
<keyword evidence="3" id="KW-1185">Reference proteome</keyword>
<evidence type="ECO:0000256" key="1">
    <source>
        <dbReference type="SAM" id="MobiDB-lite"/>
    </source>
</evidence>
<sequence>MDQYVDIMECLTHTQWTTREHQLYEQLCAEGVPHVENPNCNFTLEDSKQLLQRSLDVEQGSSGGGSPSGGTTAGRADRDMAEMFDADLSEDDSPDSPQKPKKKAGKKKKKTWSHDRTASEHPTQRPACCRPDPQRRRGRSQDAPRARGESRRTRSQSVALAAPRPRGRSFDGQRGSVVFDVAPATPRRQRGQSLDLPPADQRPVPQRRRGRSQDAPRARGERAGRAGGGGSTSSRRTRSQSQHARSLGPASNSNGEENRGIYFELIDHETVLQLAGERLAGVTAGHISDIIDDAFVAVGKRTDSNIWIDYRETFEEEKTLPEEGGLSNFFARALGAICKDLKAAELVSTI</sequence>
<proteinExistence type="predicted"/>
<comment type="caution">
    <text evidence="2">The sequence shown here is derived from an EMBL/GenBank/DDBJ whole genome shotgun (WGS) entry which is preliminary data.</text>
</comment>
<feature type="non-terminal residue" evidence="2">
    <location>
        <position position="350"/>
    </location>
</feature>
<feature type="compositionally biased region" description="Basic and acidic residues" evidence="1">
    <location>
        <begin position="211"/>
        <end position="224"/>
    </location>
</feature>
<feature type="region of interest" description="Disordered" evidence="1">
    <location>
        <begin position="87"/>
        <end position="257"/>
    </location>
</feature>
<organism evidence="2 3">
    <name type="scientific">Thalassiosira oceanica</name>
    <name type="common">Marine diatom</name>
    <dbReference type="NCBI Taxonomy" id="159749"/>
    <lineage>
        <taxon>Eukaryota</taxon>
        <taxon>Sar</taxon>
        <taxon>Stramenopiles</taxon>
        <taxon>Ochrophyta</taxon>
        <taxon>Bacillariophyta</taxon>
        <taxon>Coscinodiscophyceae</taxon>
        <taxon>Thalassiosirophycidae</taxon>
        <taxon>Thalassiosirales</taxon>
        <taxon>Thalassiosiraceae</taxon>
        <taxon>Thalassiosira</taxon>
    </lineage>
</organism>
<feature type="compositionally biased region" description="Basic and acidic residues" evidence="1">
    <location>
        <begin position="132"/>
        <end position="152"/>
    </location>
</feature>
<accession>K0SYM0</accession>
<dbReference type="AlphaFoldDB" id="K0SYM0"/>
<name>K0SYM0_THAOC</name>
<gene>
    <name evidence="2" type="ORF">THAOC_08135</name>
</gene>
<feature type="compositionally biased region" description="Basic residues" evidence="1">
    <location>
        <begin position="99"/>
        <end position="111"/>
    </location>
</feature>
<reference evidence="2 3" key="1">
    <citation type="journal article" date="2012" name="Genome Biol.">
        <title>Genome and low-iron response of an oceanic diatom adapted to chronic iron limitation.</title>
        <authorList>
            <person name="Lommer M."/>
            <person name="Specht M."/>
            <person name="Roy A.S."/>
            <person name="Kraemer L."/>
            <person name="Andreson R."/>
            <person name="Gutowska M.A."/>
            <person name="Wolf J."/>
            <person name="Bergner S.V."/>
            <person name="Schilhabel M.B."/>
            <person name="Klostermeier U.C."/>
            <person name="Beiko R.G."/>
            <person name="Rosenstiel P."/>
            <person name="Hippler M."/>
            <person name="Laroche J."/>
        </authorList>
    </citation>
    <scope>NUCLEOTIDE SEQUENCE [LARGE SCALE GENOMIC DNA]</scope>
    <source>
        <strain evidence="2 3">CCMP1005</strain>
    </source>
</reference>
<evidence type="ECO:0000313" key="2">
    <source>
        <dbReference type="EMBL" id="EJK70500.1"/>
    </source>
</evidence>
<protein>
    <submittedName>
        <fullName evidence="2">Uncharacterized protein</fullName>
    </submittedName>
</protein>
<dbReference type="EMBL" id="AGNL01008445">
    <property type="protein sequence ID" value="EJK70500.1"/>
    <property type="molecule type" value="Genomic_DNA"/>
</dbReference>
<feature type="compositionally biased region" description="Basic and acidic residues" evidence="1">
    <location>
        <begin position="112"/>
        <end position="123"/>
    </location>
</feature>
<evidence type="ECO:0000313" key="3">
    <source>
        <dbReference type="Proteomes" id="UP000266841"/>
    </source>
</evidence>